<organism evidence="3 4">
    <name type="scientific">Pseudomonas khavaziana</name>
    <dbReference type="NCBI Taxonomy" id="2842351"/>
    <lineage>
        <taxon>Bacteria</taxon>
        <taxon>Pseudomonadati</taxon>
        <taxon>Pseudomonadota</taxon>
        <taxon>Gammaproteobacteria</taxon>
        <taxon>Pseudomonadales</taxon>
        <taxon>Pseudomonadaceae</taxon>
        <taxon>Pseudomonas</taxon>
    </lineage>
</organism>
<protein>
    <submittedName>
        <fullName evidence="3">Phage tail protein</fullName>
    </submittedName>
</protein>
<proteinExistence type="predicted"/>
<dbReference type="Proteomes" id="UP001347174">
    <property type="component" value="Chromosome"/>
</dbReference>
<reference evidence="3 4" key="1">
    <citation type="submission" date="2023-07" db="EMBL/GenBank/DDBJ databases">
        <title>Plant endophyte Pseudomonas khavaziana can be used to control wheat stem rot.</title>
        <authorList>
            <person name="Guo S."/>
            <person name="Shen X."/>
        </authorList>
    </citation>
    <scope>NUCLEOTIDE SEQUENCE [LARGE SCALE GENOMIC DNA]</scope>
    <source>
        <strain evidence="3 4">SR9</strain>
    </source>
</reference>
<dbReference type="Pfam" id="PF13550">
    <property type="entry name" value="Phage-tail_3"/>
    <property type="match status" value="1"/>
</dbReference>
<evidence type="ECO:0000313" key="3">
    <source>
        <dbReference type="EMBL" id="WWA74254.1"/>
    </source>
</evidence>
<dbReference type="SUPFAM" id="SSF49265">
    <property type="entry name" value="Fibronectin type III"/>
    <property type="match status" value="1"/>
</dbReference>
<feature type="domain" description="Tip attachment protein J" evidence="1">
    <location>
        <begin position="232"/>
        <end position="413"/>
    </location>
</feature>
<gene>
    <name evidence="3" type="ORF">QYQ93_15525</name>
</gene>
<dbReference type="InterPro" id="IPR013783">
    <property type="entry name" value="Ig-like_fold"/>
</dbReference>
<dbReference type="InterPro" id="IPR056490">
    <property type="entry name" value="Rcc01698_C"/>
</dbReference>
<evidence type="ECO:0000259" key="2">
    <source>
        <dbReference type="Pfam" id="PF23666"/>
    </source>
</evidence>
<evidence type="ECO:0000313" key="4">
    <source>
        <dbReference type="Proteomes" id="UP001347174"/>
    </source>
</evidence>
<dbReference type="InterPro" id="IPR036116">
    <property type="entry name" value="FN3_sf"/>
</dbReference>
<evidence type="ECO:0000259" key="1">
    <source>
        <dbReference type="Pfam" id="PF13550"/>
    </source>
</evidence>
<sequence length="846" mass="90701">MGGGGGSSISNSATRINALQIQSSASGKPIAWIAGRNRISPNLIYYTDFDAVAKTTKTKTGGKGGGGATQKDTTYTYYAAIILGIGRGQLRSVRRIFRDKEVFADKVVDGVTQSALAQIGLSFMPGTADQLVWGYLETNHPTEAIAYSDTSYVYAARYLLNDNAGVQNHTFEVDGPYQVPGLPDANPGLFLPGLLLDPLDGIGFDPRWIDDLSSYRDYCLAENLLLSPVLDEQAPCSEAITRWLQLTNSEVIWSAGKMKVIPFGDQVVTGNGVTWYPNVTPVAHLTDDDFLTEEGEPPIQLKIKSQADSYNEVSLEILDRDHEYNTDVVRAPDQAAIEQFGSKPMDTIKAYEICNTAIASHSAQLLVQRKLYIRNEYQFSLGWQHVLLEPMDLVTITEPALKLDRRLVRLISVEEDEDGKLAVVAEDALLGTGSAPNYPVQSKTGYQGNQNAAPGPVLPPIIFNPPESLLLPGETQVWGAVAGAGEAWGGCEVWISADGDSYRMVQSIYGRSRIGRLTAPLPPGSDPDTINNLAVQLSVADQLTAATTAEADSGATLCWIDGELVSYRDANLTGPGAYNLQYLRRGRLGSSVANHPADASFVRLDDAIWKYSYTADQIGHTVWVKFRSFNVFGRSLEDLADVTPYSITLSPARVVPGVAQGLALVGAFEAPYFTVGWSAGAHAADRLIRIRNASTNALLREVVTTSTTFTYQLADALVDGSLVRSYRVEVIERNSAGSAPVAALVVVNTAPPAVSGTAATVSGTTANVSCSTSVAPDVAGYMFVYATSPGFDPTITGTIGYQGASVAGQITGLAPGTTYYLRAAAFDTWSSVRSQLNFAPAITFKT</sequence>
<name>A0ABZ2D7P6_9PSED</name>
<dbReference type="EMBL" id="CP129946">
    <property type="protein sequence ID" value="WWA74254.1"/>
    <property type="molecule type" value="Genomic_DNA"/>
</dbReference>
<feature type="domain" description="Rcc01698-like C-terminal" evidence="2">
    <location>
        <begin position="513"/>
        <end position="602"/>
    </location>
</feature>
<dbReference type="InterPro" id="IPR032876">
    <property type="entry name" value="J_dom"/>
</dbReference>
<dbReference type="RefSeq" id="WP_338474958.1">
    <property type="nucleotide sequence ID" value="NZ_CP129946.1"/>
</dbReference>
<keyword evidence="4" id="KW-1185">Reference proteome</keyword>
<accession>A0ABZ2D7P6</accession>
<dbReference type="Gene3D" id="2.60.40.10">
    <property type="entry name" value="Immunoglobulins"/>
    <property type="match status" value="1"/>
</dbReference>
<dbReference type="Pfam" id="PF23666">
    <property type="entry name" value="Rcc01698_C"/>
    <property type="match status" value="1"/>
</dbReference>